<dbReference type="PROSITE" id="PS50064">
    <property type="entry name" value="ZF_PARP_2"/>
    <property type="match status" value="1"/>
</dbReference>
<evidence type="ECO:0000256" key="10">
    <source>
        <dbReference type="ARBA" id="ARBA00022679"/>
    </source>
</evidence>
<dbReference type="Pfam" id="PF00645">
    <property type="entry name" value="zf-PARP"/>
    <property type="match status" value="1"/>
</dbReference>
<evidence type="ECO:0000256" key="28">
    <source>
        <dbReference type="ARBA" id="ARBA00048339"/>
    </source>
</evidence>
<dbReference type="EMBL" id="DF143298">
    <property type="protein sequence ID" value="GAA38154.2"/>
    <property type="molecule type" value="Genomic_DNA"/>
</dbReference>
<evidence type="ECO:0000256" key="1">
    <source>
        <dbReference type="ARBA" id="ARBA00004286"/>
    </source>
</evidence>
<keyword evidence="4" id="KW-0158">Chromosome</keyword>
<dbReference type="SUPFAM" id="SSF57716">
    <property type="entry name" value="Glucocorticoid receptor-like (DNA-binding domain)"/>
    <property type="match status" value="1"/>
</dbReference>
<dbReference type="GO" id="GO:0006302">
    <property type="term" value="P:double-strand break repair"/>
    <property type="evidence" value="ECO:0007669"/>
    <property type="project" value="TreeGrafter"/>
</dbReference>
<keyword evidence="7" id="KW-0021">Allosteric enzyme</keyword>
<organism evidence="36 37">
    <name type="scientific">Clonorchis sinensis</name>
    <name type="common">Chinese liver fluke</name>
    <dbReference type="NCBI Taxonomy" id="79923"/>
    <lineage>
        <taxon>Eukaryota</taxon>
        <taxon>Metazoa</taxon>
        <taxon>Spiralia</taxon>
        <taxon>Lophotrochozoa</taxon>
        <taxon>Platyhelminthes</taxon>
        <taxon>Trematoda</taxon>
        <taxon>Digenea</taxon>
        <taxon>Opisthorchiida</taxon>
        <taxon>Opisthorchiata</taxon>
        <taxon>Opisthorchiidae</taxon>
        <taxon>Clonorchis</taxon>
    </lineage>
</organism>
<dbReference type="GO" id="GO:0140806">
    <property type="term" value="F:NAD+-protein-aspartate ADP-ribosyltransferase activity"/>
    <property type="evidence" value="ECO:0007669"/>
    <property type="project" value="RHEA"/>
</dbReference>
<evidence type="ECO:0000256" key="27">
    <source>
        <dbReference type="ARBA" id="ARBA00048241"/>
    </source>
</evidence>
<keyword evidence="8" id="KW-0399">Innate immunity</keyword>
<dbReference type="Pfam" id="PF08063">
    <property type="entry name" value="Zn_ribbon_PADR1"/>
    <property type="match status" value="1"/>
</dbReference>
<dbReference type="SUPFAM" id="SSF47587">
    <property type="entry name" value="Domain of poly(ADP-ribose) polymerase"/>
    <property type="match status" value="1"/>
</dbReference>
<evidence type="ECO:0000256" key="22">
    <source>
        <dbReference type="ARBA" id="ARBA00023242"/>
    </source>
</evidence>
<dbReference type="InterPro" id="IPR012317">
    <property type="entry name" value="Poly(ADP-ribose)pol_cat_dom"/>
</dbReference>
<dbReference type="InterPro" id="IPR036957">
    <property type="entry name" value="Znf_PARP_sf"/>
</dbReference>
<dbReference type="Pfam" id="PF21728">
    <property type="entry name" value="PADR1_N"/>
    <property type="match status" value="1"/>
</dbReference>
<feature type="domain" description="PARP alpha-helical" evidence="34">
    <location>
        <begin position="613"/>
        <end position="737"/>
    </location>
</feature>
<comment type="catalytic activity">
    <reaction evidence="26">
        <text>NAD(+) + (ADP-D-ribosyl)n-acceptor = nicotinamide + (ADP-D-ribosyl)n+1-acceptor + H(+).</text>
        <dbReference type="EC" id="2.4.2.30"/>
    </reaction>
</comment>
<dbReference type="Pfam" id="PF00644">
    <property type="entry name" value="PARP"/>
    <property type="match status" value="1"/>
</dbReference>
<dbReference type="PROSITE" id="PS51059">
    <property type="entry name" value="PARP_CATALYTIC"/>
    <property type="match status" value="1"/>
</dbReference>
<evidence type="ECO:0000256" key="23">
    <source>
        <dbReference type="ARBA" id="ARBA00024159"/>
    </source>
</evidence>
<keyword evidence="10 30" id="KW-0808">Transferase</keyword>
<dbReference type="GO" id="GO:0045087">
    <property type="term" value="P:innate immune response"/>
    <property type="evidence" value="ECO:0007669"/>
    <property type="project" value="UniProtKB-KW"/>
</dbReference>
<dbReference type="Gene3D" id="3.90.228.10">
    <property type="match status" value="1"/>
</dbReference>
<evidence type="ECO:0000313" key="37">
    <source>
        <dbReference type="Proteomes" id="UP000008909"/>
    </source>
</evidence>
<evidence type="ECO:0000256" key="18">
    <source>
        <dbReference type="ARBA" id="ARBA00023015"/>
    </source>
</evidence>
<evidence type="ECO:0000256" key="2">
    <source>
        <dbReference type="ARBA" id="ARBA00004514"/>
    </source>
</evidence>
<keyword evidence="21" id="KW-0804">Transcription</keyword>
<evidence type="ECO:0000256" key="8">
    <source>
        <dbReference type="ARBA" id="ARBA00022588"/>
    </source>
</evidence>
<dbReference type="PROSITE" id="PS51977">
    <property type="entry name" value="WGR"/>
    <property type="match status" value="1"/>
</dbReference>
<keyword evidence="20" id="KW-0238">DNA-binding</keyword>
<dbReference type="SMART" id="SM01335">
    <property type="entry name" value="PADR1"/>
    <property type="match status" value="1"/>
</dbReference>
<evidence type="ECO:0000256" key="3">
    <source>
        <dbReference type="ARBA" id="ARBA00004604"/>
    </source>
</evidence>
<dbReference type="GO" id="GO:0070212">
    <property type="term" value="P:protein poly-ADP-ribosylation"/>
    <property type="evidence" value="ECO:0007669"/>
    <property type="project" value="TreeGrafter"/>
</dbReference>
<dbReference type="GO" id="GO:0016779">
    <property type="term" value="F:nucleotidyltransferase activity"/>
    <property type="evidence" value="ECO:0007669"/>
    <property type="project" value="UniProtKB-KW"/>
</dbReference>
<dbReference type="GO" id="GO:0140808">
    <property type="term" value="F:NAD+-protein-tyrosine ADP-ribosyltransferase activity"/>
    <property type="evidence" value="ECO:0007669"/>
    <property type="project" value="RHEA"/>
</dbReference>
<evidence type="ECO:0000256" key="26">
    <source>
        <dbReference type="ARBA" id="ARBA00033987"/>
    </source>
</evidence>
<evidence type="ECO:0000256" key="29">
    <source>
        <dbReference type="ARBA" id="ARBA00048575"/>
    </source>
</evidence>
<dbReference type="GO" id="GO:0003950">
    <property type="term" value="F:NAD+ poly-ADP-ribosyltransferase activity"/>
    <property type="evidence" value="ECO:0007669"/>
    <property type="project" value="UniProtKB-UniRule"/>
</dbReference>
<dbReference type="FunFam" id="1.20.142.10:FF:000001">
    <property type="entry name" value="Poly [ADP-ribose] polymerase"/>
    <property type="match status" value="1"/>
</dbReference>
<dbReference type="PANTHER" id="PTHR10459:SF112">
    <property type="entry name" value="POLY [ADP-RIBOSE] POLYMERASE 1"/>
    <property type="match status" value="1"/>
</dbReference>
<evidence type="ECO:0000256" key="25">
    <source>
        <dbReference type="ARBA" id="ARBA00024347"/>
    </source>
</evidence>
<comment type="catalytic activity">
    <reaction evidence="27">
        <text>L-histidyl-[protein] + NAD(+) = N(tele)-(ADP-D-ribosyl)-L-histidyl-[protein] + nicotinamide + H(+)</text>
        <dbReference type="Rhea" id="RHEA:72071"/>
        <dbReference type="Rhea" id="RHEA-COMP:9745"/>
        <dbReference type="Rhea" id="RHEA-COMP:18085"/>
        <dbReference type="ChEBI" id="CHEBI:15378"/>
        <dbReference type="ChEBI" id="CHEBI:17154"/>
        <dbReference type="ChEBI" id="CHEBI:29979"/>
        <dbReference type="ChEBI" id="CHEBI:57540"/>
        <dbReference type="ChEBI" id="CHEBI:191398"/>
    </reaction>
    <physiologicalReaction direction="left-to-right" evidence="27">
        <dbReference type="Rhea" id="RHEA:72072"/>
    </physiologicalReaction>
</comment>
<dbReference type="SMART" id="SM00773">
    <property type="entry name" value="WGR"/>
    <property type="match status" value="1"/>
</dbReference>
<keyword evidence="16" id="KW-0862">Zinc</keyword>
<keyword evidence="13" id="KW-0677">Repeat</keyword>
<keyword evidence="17" id="KW-0391">Immunity</keyword>
<dbReference type="InterPro" id="IPR036930">
    <property type="entry name" value="WGR_dom_sf"/>
</dbReference>
<comment type="catalytic activity">
    <reaction evidence="24">
        <text>L-aspartyl-[protein] + NAD(+) = 4-O-(ADP-D-ribosyl)-L-aspartyl-[protein] + nicotinamide</text>
        <dbReference type="Rhea" id="RHEA:54424"/>
        <dbReference type="Rhea" id="RHEA-COMP:9867"/>
        <dbReference type="Rhea" id="RHEA-COMP:13832"/>
        <dbReference type="ChEBI" id="CHEBI:17154"/>
        <dbReference type="ChEBI" id="CHEBI:29961"/>
        <dbReference type="ChEBI" id="CHEBI:57540"/>
        <dbReference type="ChEBI" id="CHEBI:138102"/>
    </reaction>
    <physiologicalReaction direction="left-to-right" evidence="24">
        <dbReference type="Rhea" id="RHEA:54425"/>
    </physiologicalReaction>
</comment>
<dbReference type="PROSITE" id="PS52007">
    <property type="entry name" value="PADR1"/>
    <property type="match status" value="1"/>
</dbReference>
<keyword evidence="5" id="KW-0963">Cytoplasm</keyword>
<evidence type="ECO:0000256" key="15">
    <source>
        <dbReference type="ARBA" id="ARBA00022771"/>
    </source>
</evidence>
<dbReference type="CDD" id="cd08001">
    <property type="entry name" value="WGR_PARP1_like"/>
    <property type="match status" value="1"/>
</dbReference>
<keyword evidence="9 30" id="KW-0328">Glycosyltransferase</keyword>
<evidence type="ECO:0000256" key="9">
    <source>
        <dbReference type="ARBA" id="ARBA00022676"/>
    </source>
</evidence>
<dbReference type="GO" id="GO:0005730">
    <property type="term" value="C:nucleolus"/>
    <property type="evidence" value="ECO:0007669"/>
    <property type="project" value="UniProtKB-SubCell"/>
</dbReference>
<evidence type="ECO:0000256" key="13">
    <source>
        <dbReference type="ARBA" id="ARBA00022737"/>
    </source>
</evidence>
<proteinExistence type="inferred from homology"/>
<comment type="catalytic activity">
    <reaction evidence="28">
        <text>L-tyrosyl-[protein] + NAD(+) = O-(ADP-D-ribosyl)-L-tyrosyl-[protein] + nicotinamide + H(+)</text>
        <dbReference type="Rhea" id="RHEA:58236"/>
        <dbReference type="Rhea" id="RHEA-COMP:10136"/>
        <dbReference type="Rhea" id="RHEA-COMP:15092"/>
        <dbReference type="ChEBI" id="CHEBI:15378"/>
        <dbReference type="ChEBI" id="CHEBI:17154"/>
        <dbReference type="ChEBI" id="CHEBI:46858"/>
        <dbReference type="ChEBI" id="CHEBI:57540"/>
        <dbReference type="ChEBI" id="CHEBI:142557"/>
    </reaction>
    <physiologicalReaction direction="left-to-right" evidence="28">
        <dbReference type="Rhea" id="RHEA:58237"/>
    </physiologicalReaction>
</comment>
<gene>
    <name evidence="36" type="ORF">CLF_108131</name>
</gene>
<dbReference type="InterPro" id="IPR004102">
    <property type="entry name" value="Poly(ADP-ribose)pol_reg_dom"/>
</dbReference>
<keyword evidence="14" id="KW-0013">ADP-ribosylation</keyword>
<evidence type="ECO:0000256" key="6">
    <source>
        <dbReference type="ARBA" id="ARBA00022499"/>
    </source>
</evidence>
<dbReference type="InterPro" id="IPR001510">
    <property type="entry name" value="Znf_PARP"/>
</dbReference>
<evidence type="ECO:0000256" key="5">
    <source>
        <dbReference type="ARBA" id="ARBA00022490"/>
    </source>
</evidence>
<feature type="region of interest" description="Disordered" evidence="31">
    <location>
        <begin position="179"/>
        <end position="213"/>
    </location>
</feature>
<dbReference type="GO" id="GO:0005829">
    <property type="term" value="C:cytosol"/>
    <property type="evidence" value="ECO:0007669"/>
    <property type="project" value="UniProtKB-SubCell"/>
</dbReference>
<feature type="compositionally biased region" description="Basic and acidic residues" evidence="31">
    <location>
        <begin position="179"/>
        <end position="191"/>
    </location>
</feature>
<dbReference type="AlphaFoldDB" id="H2KS56"/>
<evidence type="ECO:0000256" key="19">
    <source>
        <dbReference type="ARBA" id="ARBA00023027"/>
    </source>
</evidence>
<evidence type="ECO:0000256" key="12">
    <source>
        <dbReference type="ARBA" id="ARBA00022723"/>
    </source>
</evidence>
<dbReference type="GO" id="GO:0003677">
    <property type="term" value="F:DNA binding"/>
    <property type="evidence" value="ECO:0007669"/>
    <property type="project" value="UniProtKB-KW"/>
</dbReference>
<dbReference type="GO" id="GO:0008270">
    <property type="term" value="F:zinc ion binding"/>
    <property type="evidence" value="ECO:0007669"/>
    <property type="project" value="UniProtKB-KW"/>
</dbReference>
<reference evidence="36" key="1">
    <citation type="journal article" date="2011" name="Genome Biol.">
        <title>The draft genome of the carcinogenic human liver fluke Clonorchis sinensis.</title>
        <authorList>
            <person name="Wang X."/>
            <person name="Chen W."/>
            <person name="Huang Y."/>
            <person name="Sun J."/>
            <person name="Men J."/>
            <person name="Liu H."/>
            <person name="Luo F."/>
            <person name="Guo L."/>
            <person name="Lv X."/>
            <person name="Deng C."/>
            <person name="Zhou C."/>
            <person name="Fan Y."/>
            <person name="Li X."/>
            <person name="Huang L."/>
            <person name="Hu Y."/>
            <person name="Liang C."/>
            <person name="Hu X."/>
            <person name="Xu J."/>
            <person name="Yu X."/>
        </authorList>
    </citation>
    <scope>NUCLEOTIDE SEQUENCE [LARGE SCALE GENOMIC DNA]</scope>
    <source>
        <strain evidence="36">Henan</strain>
    </source>
</reference>
<comment type="subcellular location">
    <subcellularLocation>
        <location evidence="1">Chromosome</location>
    </subcellularLocation>
    <subcellularLocation>
        <location evidence="2">Cytoplasm</location>
        <location evidence="2">Cytosol</location>
    </subcellularLocation>
    <subcellularLocation>
        <location evidence="3">Nucleus</location>
        <location evidence="3">Nucleolus</location>
    </subcellularLocation>
</comment>
<keyword evidence="22" id="KW-0539">Nucleus</keyword>
<evidence type="ECO:0000256" key="21">
    <source>
        <dbReference type="ARBA" id="ARBA00023163"/>
    </source>
</evidence>
<dbReference type="SMR" id="H2KS56"/>
<feature type="domain" description="PARP-type" evidence="32">
    <location>
        <begin position="7"/>
        <end position="90"/>
    </location>
</feature>
<evidence type="ECO:0000256" key="24">
    <source>
        <dbReference type="ARBA" id="ARBA00024164"/>
    </source>
</evidence>
<evidence type="ECO:0000256" key="20">
    <source>
        <dbReference type="ARBA" id="ARBA00023125"/>
    </source>
</evidence>
<dbReference type="Proteomes" id="UP000008909">
    <property type="component" value="Unassembled WGS sequence"/>
</dbReference>
<accession>H2KS56</accession>
<dbReference type="SUPFAM" id="SSF142921">
    <property type="entry name" value="WGR domain-like"/>
    <property type="match status" value="1"/>
</dbReference>
<dbReference type="InterPro" id="IPR036616">
    <property type="entry name" value="Poly(ADP-ribose)pol_reg_dom_sf"/>
</dbReference>
<evidence type="ECO:0000259" key="33">
    <source>
        <dbReference type="PROSITE" id="PS51059"/>
    </source>
</evidence>
<evidence type="ECO:0000256" key="16">
    <source>
        <dbReference type="ARBA" id="ARBA00022833"/>
    </source>
</evidence>
<evidence type="ECO:0000256" key="30">
    <source>
        <dbReference type="RuleBase" id="RU362114"/>
    </source>
</evidence>
<keyword evidence="15" id="KW-0863">Zinc-finger</keyword>
<dbReference type="InterPro" id="IPR038650">
    <property type="entry name" value="PADR1_C_dom_sf"/>
</dbReference>
<protein>
    <recommendedName>
        <fullName evidence="30">Poly [ADP-ribose] polymerase</fullName>
        <shortName evidence="30">PARP</shortName>
        <ecNumber evidence="30">2.4.2.-</ecNumber>
    </recommendedName>
</protein>
<dbReference type="GO" id="GO:0005694">
    <property type="term" value="C:chromosome"/>
    <property type="evidence" value="ECO:0007669"/>
    <property type="project" value="UniProtKB-SubCell"/>
</dbReference>
<keyword evidence="19 30" id="KW-0520">NAD</keyword>
<dbReference type="CDD" id="cd01437">
    <property type="entry name" value="parp_like"/>
    <property type="match status" value="1"/>
</dbReference>
<dbReference type="Gene3D" id="1.20.142.10">
    <property type="entry name" value="Poly(ADP-ribose) polymerase, regulatory domain"/>
    <property type="match status" value="1"/>
</dbReference>
<evidence type="ECO:0000259" key="35">
    <source>
        <dbReference type="PROSITE" id="PS51977"/>
    </source>
</evidence>
<dbReference type="GO" id="GO:0140815">
    <property type="term" value="F:NAD+-protein-histidine ADP-ribosyltransferase activity"/>
    <property type="evidence" value="ECO:0007669"/>
    <property type="project" value="RHEA"/>
</dbReference>
<dbReference type="InterPro" id="IPR036420">
    <property type="entry name" value="BRCT_dom_sf"/>
</dbReference>
<dbReference type="EC" id="2.4.2.-" evidence="30"/>
<dbReference type="Gene3D" id="3.30.1740.10">
    <property type="entry name" value="Zinc finger, PARP-type"/>
    <property type="match status" value="1"/>
</dbReference>
<evidence type="ECO:0000256" key="14">
    <source>
        <dbReference type="ARBA" id="ARBA00022765"/>
    </source>
</evidence>
<keyword evidence="37" id="KW-1185">Reference proteome</keyword>
<dbReference type="GO" id="GO:0140807">
    <property type="term" value="F:NAD+-protein-glutamate ADP-ribosyltransferase activity"/>
    <property type="evidence" value="ECO:0007669"/>
    <property type="project" value="RHEA"/>
</dbReference>
<dbReference type="Pfam" id="PF02877">
    <property type="entry name" value="PARP_reg"/>
    <property type="match status" value="1"/>
</dbReference>
<evidence type="ECO:0000256" key="11">
    <source>
        <dbReference type="ARBA" id="ARBA00022695"/>
    </source>
</evidence>
<keyword evidence="6" id="KW-1017">Isopeptide bond</keyword>
<comment type="catalytic activity">
    <reaction evidence="29">
        <text>L-seryl-[protein] + NAD(+) = O-(ADP-D-ribosyl)-L-seryl-[protein] + nicotinamide + H(+)</text>
        <dbReference type="Rhea" id="RHEA:58232"/>
        <dbReference type="Rhea" id="RHEA-COMP:9863"/>
        <dbReference type="Rhea" id="RHEA-COMP:15091"/>
        <dbReference type="ChEBI" id="CHEBI:15378"/>
        <dbReference type="ChEBI" id="CHEBI:17154"/>
        <dbReference type="ChEBI" id="CHEBI:29999"/>
        <dbReference type="ChEBI" id="CHEBI:57540"/>
        <dbReference type="ChEBI" id="CHEBI:142556"/>
    </reaction>
    <physiologicalReaction direction="left-to-right" evidence="29">
        <dbReference type="Rhea" id="RHEA:58233"/>
    </physiologicalReaction>
</comment>
<keyword evidence="18" id="KW-0805">Transcription regulation</keyword>
<keyword evidence="12" id="KW-0479">Metal-binding</keyword>
<evidence type="ECO:0000259" key="32">
    <source>
        <dbReference type="PROSITE" id="PS50064"/>
    </source>
</evidence>
<sequence>MEVDYQYQVDYAKSGRAGCTKCKTPIPQDSLRVARLIQASNFDGKIPKWFHFRCFFTGKIKIQATSEIKNFDSLRWEDQEKIRSALGSSDGITTPPTTLKFSIKLALPGLNCTTCKGVLLQERHMIHEGDKESTVDYHLSCFLRSNHCPEDITTLAGFKKLKQVDRDAVTLAHTEATKENLKRARPAEANDKGPAAKKTKVDKPAADDEQNALRHQSNRLWKLRGNLEREVSKDALIGLLEYNGQHVPSGLSNLLEAVSDAMVFGALLDCPSCKNGPLHYSNGQYKCTAMATEWAKCLFTTRDPERKPFLVPKEYFDVEFLKNYKYVKRKRLFAKDSAPPPVGALSTHTIFVTDGPHDDGKSKAALVDECKALGASVTEKLGSGVILVSSPMGLENMDKKDKTRAKSLGLRIVDQKVLSTLKKSSVKLSTSQLTAVLEKHTISDWTVKPPFSHHVVESKGSSSAFNARDADDVIKCTFKGGAVVDPESGLESRASVMKDSLGKPMSAVLGMVDLVKGSNSFYRLQALQADTKASFWVFRAWGRIGTTIGGTKLEKFTTASAARQSFEDLYLEKTGNEWKDRANFQKKPHKFYEMELDYGEAEEKGQQVVPTRPSKLHPALQALVQFICDIESMKEAMIEFELDLRKMPLGKLSKRQIHEAFGVLSSLSALLDKKKKKSTTNLDPTFLLSASTRFYTLIPHNFGMKAPPLLDNPKMIRDKLKMLDDLLEIELAYNILKEDKQSGEHPLDQHYKQLKTNLKLLDPSEEEYKRIAEYIQLTHGATHRHFSLQLEAVFDVERPEEKAHFDNYKPAQHNKQLLWHGSRRTNWVGILSQGLRIAPPEAPVTGYMFGKGIYFADVVSKAANYCFTNQSQPYGIMLLCEVILGDMDKCIHANGDPLPSQYHSRMGVGSVTPDPKSHYTNPEGVVYPIGVPIDSGVKNGSLIYNEYIVYDVAQVKQKYLSSRTTHPIMHSPITLNAIHHDLLETLEPLQHRLSRLWSWESQPVVDLDFRYRLSRTATISVSPRALSNQGRVISYFCTSVIPPSLSAVPGSVSELIPKLGKYSKCHGISSSKLFRTLSEHARHRNRLICSSVSYRSIFITFGYIVE</sequence>
<dbReference type="InterPro" id="IPR050800">
    <property type="entry name" value="ARTD/PARP"/>
</dbReference>
<dbReference type="FunFam" id="3.90.228.10:FF:000002">
    <property type="entry name" value="Poly [ADP-ribose] polymerase"/>
    <property type="match status" value="1"/>
</dbReference>
<dbReference type="InterPro" id="IPR049296">
    <property type="entry name" value="PARP1-like_PADR1_N"/>
</dbReference>
<evidence type="ECO:0000256" key="31">
    <source>
        <dbReference type="SAM" id="MobiDB-lite"/>
    </source>
</evidence>
<keyword evidence="11" id="KW-0548">Nucleotidyltransferase</keyword>
<reference key="2">
    <citation type="submission" date="2011-10" db="EMBL/GenBank/DDBJ databases">
        <title>The genome and transcriptome sequence of Clonorchis sinensis provide insights into the carcinogenic liver fluke.</title>
        <authorList>
            <person name="Wang X."/>
            <person name="Huang Y."/>
            <person name="Chen W."/>
            <person name="Liu H."/>
            <person name="Guo L."/>
            <person name="Chen Y."/>
            <person name="Luo F."/>
            <person name="Zhou W."/>
            <person name="Sun J."/>
            <person name="Mao Q."/>
            <person name="Liang P."/>
            <person name="Zhou C."/>
            <person name="Tian Y."/>
            <person name="Men J."/>
            <person name="Lv X."/>
            <person name="Huang L."/>
            <person name="Zhou J."/>
            <person name="Hu Y."/>
            <person name="Li R."/>
            <person name="Zhang F."/>
            <person name="Lei H."/>
            <person name="Li X."/>
            <person name="Hu X."/>
            <person name="Liang C."/>
            <person name="Xu J."/>
            <person name="Wu Z."/>
            <person name="Yu X."/>
        </authorList>
    </citation>
    <scope>NUCLEOTIDE SEQUENCE</scope>
    <source>
        <strain>Henan</strain>
    </source>
</reference>
<dbReference type="SUPFAM" id="SSF56399">
    <property type="entry name" value="ADP-ribosylation"/>
    <property type="match status" value="1"/>
</dbReference>
<dbReference type="InterPro" id="IPR012982">
    <property type="entry name" value="PARP1-like_PADR1_Zn_ribbon"/>
</dbReference>
<evidence type="ECO:0000256" key="4">
    <source>
        <dbReference type="ARBA" id="ARBA00022454"/>
    </source>
</evidence>
<evidence type="ECO:0000256" key="7">
    <source>
        <dbReference type="ARBA" id="ARBA00022533"/>
    </source>
</evidence>
<dbReference type="GO" id="GO:0140805">
    <property type="term" value="F:NAD+-protein-serine ADP-ribosyltransferase activity"/>
    <property type="evidence" value="ECO:0007669"/>
    <property type="project" value="RHEA"/>
</dbReference>
<evidence type="ECO:0000313" key="36">
    <source>
        <dbReference type="EMBL" id="GAA38154.2"/>
    </source>
</evidence>
<dbReference type="Pfam" id="PF05406">
    <property type="entry name" value="WGR"/>
    <property type="match status" value="1"/>
</dbReference>
<dbReference type="InterPro" id="IPR008893">
    <property type="entry name" value="WGR_domain"/>
</dbReference>
<dbReference type="PANTHER" id="PTHR10459">
    <property type="entry name" value="DNA LIGASE"/>
    <property type="match status" value="1"/>
</dbReference>
<feature type="domain" description="WGR" evidence="35">
    <location>
        <begin position="493"/>
        <end position="591"/>
    </location>
</feature>
<dbReference type="PROSITE" id="PS51060">
    <property type="entry name" value="PARP_ALPHA_HD"/>
    <property type="match status" value="1"/>
</dbReference>
<evidence type="ECO:0000259" key="34">
    <source>
        <dbReference type="PROSITE" id="PS51060"/>
    </source>
</evidence>
<feature type="domain" description="PARP catalytic" evidence="33">
    <location>
        <begin position="745"/>
        <end position="972"/>
    </location>
</feature>
<dbReference type="SMART" id="SM01336">
    <property type="entry name" value="zf-PARP"/>
    <property type="match status" value="1"/>
</dbReference>
<comment type="catalytic activity">
    <reaction evidence="23">
        <text>L-glutamyl-[protein] + NAD(+) = 5-O-(ADP-D-ribosyl)-L-glutamyl-[protein] + nicotinamide</text>
        <dbReference type="Rhea" id="RHEA:58224"/>
        <dbReference type="Rhea" id="RHEA-COMP:10208"/>
        <dbReference type="Rhea" id="RHEA-COMP:15089"/>
        <dbReference type="ChEBI" id="CHEBI:17154"/>
        <dbReference type="ChEBI" id="CHEBI:29973"/>
        <dbReference type="ChEBI" id="CHEBI:57540"/>
        <dbReference type="ChEBI" id="CHEBI:142540"/>
    </reaction>
    <physiologicalReaction direction="left-to-right" evidence="23">
        <dbReference type="Rhea" id="RHEA:58225"/>
    </physiologicalReaction>
</comment>
<evidence type="ECO:0000256" key="17">
    <source>
        <dbReference type="ARBA" id="ARBA00022859"/>
    </source>
</evidence>
<dbReference type="Gene3D" id="3.40.50.10190">
    <property type="entry name" value="BRCT domain"/>
    <property type="match status" value="1"/>
</dbReference>
<dbReference type="Gene3D" id="1.10.20.130">
    <property type="match status" value="1"/>
</dbReference>
<dbReference type="Gene3D" id="2.20.25.630">
    <property type="match status" value="1"/>
</dbReference>
<name>H2KS56_CLOSI</name>
<comment type="similarity">
    <text evidence="25">Belongs to the ARTD/PARP family.</text>
</comment>